<dbReference type="PANTHER" id="PTHR11079">
    <property type="entry name" value="CYTOSINE DEAMINASE FAMILY MEMBER"/>
    <property type="match status" value="1"/>
</dbReference>
<dbReference type="SUPFAM" id="SSF53927">
    <property type="entry name" value="Cytidine deaminase-like"/>
    <property type="match status" value="1"/>
</dbReference>
<dbReference type="PROSITE" id="PS51747">
    <property type="entry name" value="CYT_DCMP_DEAMINASES_2"/>
    <property type="match status" value="1"/>
</dbReference>
<dbReference type="GO" id="GO:0003824">
    <property type="term" value="F:catalytic activity"/>
    <property type="evidence" value="ECO:0007669"/>
    <property type="project" value="InterPro"/>
</dbReference>
<name>A0A1F4URT3_UNCKA</name>
<protein>
    <recommendedName>
        <fullName evidence="1">CMP/dCMP-type deaminase domain-containing protein</fullName>
    </recommendedName>
</protein>
<gene>
    <name evidence="2" type="ORF">A2713_00210</name>
</gene>
<dbReference type="InterPro" id="IPR002125">
    <property type="entry name" value="CMP_dCMP_dom"/>
</dbReference>
<dbReference type="Pfam" id="PF00383">
    <property type="entry name" value="dCMP_cyt_deam_1"/>
    <property type="match status" value="1"/>
</dbReference>
<dbReference type="InterPro" id="IPR016193">
    <property type="entry name" value="Cytidine_deaminase-like"/>
</dbReference>
<feature type="domain" description="CMP/dCMP-type deaminase" evidence="1">
    <location>
        <begin position="5"/>
        <end position="124"/>
    </location>
</feature>
<accession>A0A1F4URT3</accession>
<sequence length="159" mass="17647">MKKVPSDKDYLKYVIDQAKKSVIAGGFPAGAVIVKDGKIIAEGIALGYKLHDPTSHPETSSIRDACKSLLTTDLTGAILYASLQPCLMCLSVSNWANISKIVYGGKKTDEMVTKKYYEGFNDINEVNSKNLKQIVLVYIPDFENEILEIIKDWESNLNK</sequence>
<dbReference type="Gene3D" id="3.40.140.10">
    <property type="entry name" value="Cytidine Deaminase, domain 2"/>
    <property type="match status" value="1"/>
</dbReference>
<evidence type="ECO:0000313" key="2">
    <source>
        <dbReference type="EMBL" id="OGC47500.1"/>
    </source>
</evidence>
<dbReference type="EMBL" id="MEUX01000013">
    <property type="protein sequence ID" value="OGC47500.1"/>
    <property type="molecule type" value="Genomic_DNA"/>
</dbReference>
<organism evidence="2 3">
    <name type="scientific">candidate division WWE3 bacterium RIFCSPHIGHO2_01_FULL_35_17</name>
    <dbReference type="NCBI Taxonomy" id="1802614"/>
    <lineage>
        <taxon>Bacteria</taxon>
        <taxon>Katanobacteria</taxon>
    </lineage>
</organism>
<dbReference type="PANTHER" id="PTHR11079:SF162">
    <property type="entry name" value="RIBOFLAVIN BIOSYNTHESIS PROTEIN PYRD, CHLOROPLASTIC"/>
    <property type="match status" value="1"/>
</dbReference>
<dbReference type="CDD" id="cd01285">
    <property type="entry name" value="nucleoside_deaminase"/>
    <property type="match status" value="1"/>
</dbReference>
<comment type="caution">
    <text evidence="2">The sequence shown here is derived from an EMBL/GenBank/DDBJ whole genome shotgun (WGS) entry which is preliminary data.</text>
</comment>
<evidence type="ECO:0000259" key="1">
    <source>
        <dbReference type="PROSITE" id="PS51747"/>
    </source>
</evidence>
<reference evidence="2 3" key="1">
    <citation type="journal article" date="2016" name="Nat. Commun.">
        <title>Thousands of microbial genomes shed light on interconnected biogeochemical processes in an aquifer system.</title>
        <authorList>
            <person name="Anantharaman K."/>
            <person name="Brown C.T."/>
            <person name="Hug L.A."/>
            <person name="Sharon I."/>
            <person name="Castelle C.J."/>
            <person name="Probst A.J."/>
            <person name="Thomas B.C."/>
            <person name="Singh A."/>
            <person name="Wilkins M.J."/>
            <person name="Karaoz U."/>
            <person name="Brodie E.L."/>
            <person name="Williams K.H."/>
            <person name="Hubbard S.S."/>
            <person name="Banfield J.F."/>
        </authorList>
    </citation>
    <scope>NUCLEOTIDE SEQUENCE [LARGE SCALE GENOMIC DNA]</scope>
</reference>
<dbReference type="AlphaFoldDB" id="A0A1F4URT3"/>
<dbReference type="Proteomes" id="UP000176444">
    <property type="component" value="Unassembled WGS sequence"/>
</dbReference>
<evidence type="ECO:0000313" key="3">
    <source>
        <dbReference type="Proteomes" id="UP000176444"/>
    </source>
</evidence>
<proteinExistence type="predicted"/>